<keyword evidence="10" id="KW-0902">Two-component regulatory system</keyword>
<dbReference type="GO" id="GO:0000160">
    <property type="term" value="P:phosphorelay signal transduction system"/>
    <property type="evidence" value="ECO:0007669"/>
    <property type="project" value="UniProtKB-KW"/>
</dbReference>
<evidence type="ECO:0000256" key="4">
    <source>
        <dbReference type="ARBA" id="ARBA00022679"/>
    </source>
</evidence>
<dbReference type="KEGG" id="tbk:HF295_04900"/>
<dbReference type="SUPFAM" id="SSF103190">
    <property type="entry name" value="Sensory domain-like"/>
    <property type="match status" value="1"/>
</dbReference>
<proteinExistence type="predicted"/>
<evidence type="ECO:0000256" key="1">
    <source>
        <dbReference type="ARBA" id="ARBA00004651"/>
    </source>
</evidence>
<keyword evidence="2" id="KW-1003">Cell membrane</keyword>
<dbReference type="InterPro" id="IPR000014">
    <property type="entry name" value="PAS"/>
</dbReference>
<keyword evidence="9 12" id="KW-1133">Transmembrane helix</keyword>
<dbReference type="SUPFAM" id="SSF55785">
    <property type="entry name" value="PYP-like sensor domain (PAS domain)"/>
    <property type="match status" value="1"/>
</dbReference>
<keyword evidence="3" id="KW-0597">Phosphoprotein</keyword>
<keyword evidence="8" id="KW-0067">ATP-binding</keyword>
<keyword evidence="6" id="KW-0547">Nucleotide-binding</keyword>
<feature type="domain" description="PAC" evidence="13">
    <location>
        <begin position="426"/>
        <end position="480"/>
    </location>
</feature>
<comment type="subcellular location">
    <subcellularLocation>
        <location evidence="1">Cell membrane</location>
        <topology evidence="1">Multi-pass membrane protein</topology>
    </subcellularLocation>
</comment>
<keyword evidence="4" id="KW-0808">Transferase</keyword>
<dbReference type="GO" id="GO:0005524">
    <property type="term" value="F:ATP binding"/>
    <property type="evidence" value="ECO:0007669"/>
    <property type="project" value="UniProtKB-KW"/>
</dbReference>
<dbReference type="GO" id="GO:0016301">
    <property type="term" value="F:kinase activity"/>
    <property type="evidence" value="ECO:0007669"/>
    <property type="project" value="UniProtKB-KW"/>
</dbReference>
<evidence type="ECO:0000256" key="9">
    <source>
        <dbReference type="ARBA" id="ARBA00022989"/>
    </source>
</evidence>
<evidence type="ECO:0000256" key="6">
    <source>
        <dbReference type="ARBA" id="ARBA00022741"/>
    </source>
</evidence>
<dbReference type="Pfam" id="PF02743">
    <property type="entry name" value="dCache_1"/>
    <property type="match status" value="1"/>
</dbReference>
<sequence length="480" mass="54906">MKFIKKPMILASIYLIISFATLSYFFFMSYQLVEEKQKEVLLVELENTCKEINEEFIEIDTIIKTLESYLSLDTNDGELLDLLVTIDQKYESIASIYLGKTDKSMVNSSGFVPGPDFDLRTRIWYSSAIASEGTIFTPAFVNASKDRVIVTAAKAIYDQNTLIGVLAVDIDIRTIAAFVSEKEIGDNGYAILLDSNNHLLAYPGMDLAIIELKDVSNFEENLLAVRDQGTYEDFYISDEQGVLSVGEIESNNYQLLVFLPQSEFALSLIFISRMFVFLGLIMLVIAVIVLLIYNFRVRKPLDLLLRDIDQIDVSKTIDYRLPKLHKDDYDHIRNALNKVLEATDLFFQEKQDAQHQLSIENQRVRLLMESATDIIFEIDKDRRYVSIFGRGLNLLQLKASDFLGKTVVEIFGEKSIERDKIYEDALKGKHRVYDWEYQIDGLSLFFESSISPIFDESKNIVGAVGITRDITEPMQKTKRN</sequence>
<dbReference type="InterPro" id="IPR033479">
    <property type="entry name" value="dCache_1"/>
</dbReference>
<gene>
    <name evidence="14" type="ORF">HF295_04900</name>
</gene>
<organism evidence="14 15">
    <name type="scientific">Hujiaoplasma nucleasis</name>
    <dbReference type="NCBI Taxonomy" id="2725268"/>
    <lineage>
        <taxon>Bacteria</taxon>
        <taxon>Bacillati</taxon>
        <taxon>Mycoplasmatota</taxon>
        <taxon>Mollicutes</taxon>
        <taxon>Candidatus Izemoplasmatales</taxon>
        <taxon>Hujiaoplasmataceae</taxon>
        <taxon>Hujiaoplasma</taxon>
    </lineage>
</organism>
<accession>A0A7L6N5F7</accession>
<dbReference type="EMBL" id="CP051151">
    <property type="protein sequence ID" value="QLY40235.1"/>
    <property type="molecule type" value="Genomic_DNA"/>
</dbReference>
<dbReference type="CDD" id="cd12913">
    <property type="entry name" value="PDC1_MCP_like"/>
    <property type="match status" value="1"/>
</dbReference>
<evidence type="ECO:0000256" key="11">
    <source>
        <dbReference type="ARBA" id="ARBA00023136"/>
    </source>
</evidence>
<protein>
    <submittedName>
        <fullName evidence="14">PAS domain-containing protein</fullName>
    </submittedName>
</protein>
<dbReference type="NCBIfam" id="TIGR00229">
    <property type="entry name" value="sensory_box"/>
    <property type="match status" value="1"/>
</dbReference>
<evidence type="ECO:0000256" key="8">
    <source>
        <dbReference type="ARBA" id="ARBA00022840"/>
    </source>
</evidence>
<dbReference type="Proteomes" id="UP000512167">
    <property type="component" value="Chromosome"/>
</dbReference>
<dbReference type="InterPro" id="IPR013656">
    <property type="entry name" value="PAS_4"/>
</dbReference>
<dbReference type="InterPro" id="IPR035965">
    <property type="entry name" value="PAS-like_dom_sf"/>
</dbReference>
<keyword evidence="11 12" id="KW-0472">Membrane</keyword>
<name>A0A7L6N5F7_9MOLU</name>
<keyword evidence="5 12" id="KW-0812">Transmembrane</keyword>
<keyword evidence="7" id="KW-0418">Kinase</keyword>
<feature type="transmembrane region" description="Helical" evidence="12">
    <location>
        <begin position="12"/>
        <end position="33"/>
    </location>
</feature>
<dbReference type="InterPro" id="IPR029151">
    <property type="entry name" value="Sensor-like_sf"/>
</dbReference>
<evidence type="ECO:0000256" key="2">
    <source>
        <dbReference type="ARBA" id="ARBA00022475"/>
    </source>
</evidence>
<evidence type="ECO:0000256" key="3">
    <source>
        <dbReference type="ARBA" id="ARBA00022553"/>
    </source>
</evidence>
<reference evidence="14 15" key="1">
    <citation type="submission" date="2020-04" db="EMBL/GenBank/DDBJ databases">
        <authorList>
            <person name="Zheng R.K."/>
            <person name="Sun C.M."/>
        </authorList>
    </citation>
    <scope>NUCLEOTIDE SEQUENCE [LARGE SCALE GENOMIC DNA]</scope>
    <source>
        <strain evidence="15">zrk29</strain>
    </source>
</reference>
<feature type="transmembrane region" description="Helical" evidence="12">
    <location>
        <begin position="264"/>
        <end position="293"/>
    </location>
</feature>
<dbReference type="Gene3D" id="3.30.450.20">
    <property type="entry name" value="PAS domain"/>
    <property type="match status" value="3"/>
</dbReference>
<evidence type="ECO:0000256" key="10">
    <source>
        <dbReference type="ARBA" id="ARBA00023012"/>
    </source>
</evidence>
<keyword evidence="15" id="KW-1185">Reference proteome</keyword>
<dbReference type="PROSITE" id="PS50113">
    <property type="entry name" value="PAC"/>
    <property type="match status" value="1"/>
</dbReference>
<dbReference type="Pfam" id="PF08448">
    <property type="entry name" value="PAS_4"/>
    <property type="match status" value="1"/>
</dbReference>
<evidence type="ECO:0000313" key="14">
    <source>
        <dbReference type="EMBL" id="QLY40235.1"/>
    </source>
</evidence>
<evidence type="ECO:0000313" key="15">
    <source>
        <dbReference type="Proteomes" id="UP000512167"/>
    </source>
</evidence>
<dbReference type="AlphaFoldDB" id="A0A7L6N5F7"/>
<dbReference type="InterPro" id="IPR000700">
    <property type="entry name" value="PAS-assoc_C"/>
</dbReference>
<evidence type="ECO:0000259" key="13">
    <source>
        <dbReference type="PROSITE" id="PS50113"/>
    </source>
</evidence>
<evidence type="ECO:0000256" key="5">
    <source>
        <dbReference type="ARBA" id="ARBA00022692"/>
    </source>
</evidence>
<evidence type="ECO:0000256" key="12">
    <source>
        <dbReference type="SAM" id="Phobius"/>
    </source>
</evidence>
<dbReference type="GO" id="GO:0005886">
    <property type="term" value="C:plasma membrane"/>
    <property type="evidence" value="ECO:0007669"/>
    <property type="project" value="UniProtKB-SubCell"/>
</dbReference>
<evidence type="ECO:0000256" key="7">
    <source>
        <dbReference type="ARBA" id="ARBA00022777"/>
    </source>
</evidence>
<dbReference type="RefSeq" id="WP_312031063.1">
    <property type="nucleotide sequence ID" value="NZ_CP051151.1"/>
</dbReference>